<reference evidence="2" key="1">
    <citation type="submission" date="2020-03" db="EMBL/GenBank/DDBJ databases">
        <title>The deep terrestrial virosphere.</title>
        <authorList>
            <person name="Holmfeldt K."/>
            <person name="Nilsson E."/>
            <person name="Simone D."/>
            <person name="Lopez-Fernandez M."/>
            <person name="Wu X."/>
            <person name="de Brujin I."/>
            <person name="Lundin D."/>
            <person name="Andersson A."/>
            <person name="Bertilsson S."/>
            <person name="Dopson M."/>
        </authorList>
    </citation>
    <scope>NUCLEOTIDE SEQUENCE</scope>
    <source>
        <strain evidence="1">MM171A00145</strain>
        <strain evidence="2">MM171B01052</strain>
    </source>
</reference>
<name>A0A6M3MCI8_9ZZZZ</name>
<dbReference type="EMBL" id="MT143705">
    <property type="protein sequence ID" value="QJB01124.1"/>
    <property type="molecule type" value="Genomic_DNA"/>
</dbReference>
<proteinExistence type="predicted"/>
<evidence type="ECO:0000313" key="2">
    <source>
        <dbReference type="EMBL" id="QJB02859.1"/>
    </source>
</evidence>
<protein>
    <submittedName>
        <fullName evidence="2">Uncharacterized protein</fullName>
    </submittedName>
</protein>
<sequence length="169" mass="18549">MPQEQHEFTLDDADDAPHTYLMHELPPKVGMRLCFRLYGALSAPLTRVLGTAVTELEAMMSGASTLKDLLDDPRVIARLTGALKGVDWSALGSDVGAVLRDPNLADDCRELLSTTFRDGTRLTAGGYDLAYQGNYIEHHRAILEAVKYNRFFPGFSTSLSVATSNQSKE</sequence>
<dbReference type="EMBL" id="MT143811">
    <property type="protein sequence ID" value="QJB02859.1"/>
    <property type="molecule type" value="Genomic_DNA"/>
</dbReference>
<accession>A0A6M3MCI8</accession>
<dbReference type="AlphaFoldDB" id="A0A6M3MCI8"/>
<evidence type="ECO:0000313" key="1">
    <source>
        <dbReference type="EMBL" id="QJB01124.1"/>
    </source>
</evidence>
<organism evidence="2">
    <name type="scientific">viral metagenome</name>
    <dbReference type="NCBI Taxonomy" id="1070528"/>
    <lineage>
        <taxon>unclassified sequences</taxon>
        <taxon>metagenomes</taxon>
        <taxon>organismal metagenomes</taxon>
    </lineage>
</organism>
<gene>
    <name evidence="1" type="ORF">MM171A00145_0061</name>
    <name evidence="2" type="ORF">MM171B01052_0013</name>
</gene>